<feature type="compositionally biased region" description="Basic and acidic residues" evidence="1">
    <location>
        <begin position="95"/>
        <end position="115"/>
    </location>
</feature>
<dbReference type="Proteomes" id="UP000285981">
    <property type="component" value="Unassembled WGS sequence"/>
</dbReference>
<reference evidence="2 3" key="1">
    <citation type="submission" date="2018-08" db="EMBL/GenBank/DDBJ databases">
        <title>A genome reference for cultivated species of the human gut microbiota.</title>
        <authorList>
            <person name="Zou Y."/>
            <person name="Xue W."/>
            <person name="Luo G."/>
        </authorList>
    </citation>
    <scope>NUCLEOTIDE SEQUENCE [LARGE SCALE GENOMIC DNA]</scope>
    <source>
        <strain evidence="2 3">AF21-25</strain>
    </source>
</reference>
<dbReference type="AlphaFoldDB" id="A0A412KDF1"/>
<evidence type="ECO:0000256" key="1">
    <source>
        <dbReference type="SAM" id="MobiDB-lite"/>
    </source>
</evidence>
<accession>A0A412KDF1</accession>
<gene>
    <name evidence="2" type="ORF">DWX78_15410</name>
</gene>
<proteinExistence type="predicted"/>
<dbReference type="EMBL" id="QRVU01000148">
    <property type="protein sequence ID" value="RGS66424.1"/>
    <property type="molecule type" value="Genomic_DNA"/>
</dbReference>
<protein>
    <submittedName>
        <fullName evidence="2">Uncharacterized protein</fullName>
    </submittedName>
</protein>
<feature type="compositionally biased region" description="Acidic residues" evidence="1">
    <location>
        <begin position="116"/>
        <end position="134"/>
    </location>
</feature>
<sequence length="134" mass="15846">MNTNRGRKRRTEHERDSIREFNALVREHSEDALQNILRLSKYADDENIRLKASTWIAEKLVGRNYSVANEERLIEHNNELTVHLVTVGEQYTPTEQEKQDIHKAEQGQEFSKPDDFENWETEDNDWGNDVYDAD</sequence>
<evidence type="ECO:0000313" key="3">
    <source>
        <dbReference type="Proteomes" id="UP000285981"/>
    </source>
</evidence>
<feature type="region of interest" description="Disordered" evidence="1">
    <location>
        <begin position="92"/>
        <end position="134"/>
    </location>
</feature>
<organism evidence="2 3">
    <name type="scientific">Dorea formicigenerans</name>
    <dbReference type="NCBI Taxonomy" id="39486"/>
    <lineage>
        <taxon>Bacteria</taxon>
        <taxon>Bacillati</taxon>
        <taxon>Bacillota</taxon>
        <taxon>Clostridia</taxon>
        <taxon>Lachnospirales</taxon>
        <taxon>Lachnospiraceae</taxon>
        <taxon>Dorea</taxon>
    </lineage>
</organism>
<name>A0A412KDF1_9FIRM</name>
<evidence type="ECO:0000313" key="2">
    <source>
        <dbReference type="EMBL" id="RGS66424.1"/>
    </source>
</evidence>
<comment type="caution">
    <text evidence="2">The sequence shown here is derived from an EMBL/GenBank/DDBJ whole genome shotgun (WGS) entry which is preliminary data.</text>
</comment>